<dbReference type="InterPro" id="IPR006638">
    <property type="entry name" value="Elp3/MiaA/NifB-like_rSAM"/>
</dbReference>
<dbReference type="GO" id="GO:0046872">
    <property type="term" value="F:metal ion binding"/>
    <property type="evidence" value="ECO:0007669"/>
    <property type="project" value="UniProtKB-KW"/>
</dbReference>
<feature type="binding site" evidence="12">
    <location>
        <position position="34"/>
    </location>
    <ligand>
        <name>[4Fe-4S] cluster</name>
        <dbReference type="ChEBI" id="CHEBI:49883"/>
        <label>1</label>
        <note>4Fe-4S-S-AdoMet</note>
    </ligand>
</feature>
<comment type="catalytic activity">
    <reaction evidence="11 12">
        <text>GTP + AH2 + S-adenosyl-L-methionine = (8S)-3',8-cyclo-7,8-dihydroguanosine 5'-triphosphate + 5'-deoxyadenosine + L-methionine + A + H(+)</text>
        <dbReference type="Rhea" id="RHEA:49576"/>
        <dbReference type="ChEBI" id="CHEBI:13193"/>
        <dbReference type="ChEBI" id="CHEBI:15378"/>
        <dbReference type="ChEBI" id="CHEBI:17319"/>
        <dbReference type="ChEBI" id="CHEBI:17499"/>
        <dbReference type="ChEBI" id="CHEBI:37565"/>
        <dbReference type="ChEBI" id="CHEBI:57844"/>
        <dbReference type="ChEBI" id="CHEBI:59789"/>
        <dbReference type="ChEBI" id="CHEBI:131766"/>
        <dbReference type="EC" id="4.1.99.22"/>
    </reaction>
</comment>
<dbReference type="InterPro" id="IPR007197">
    <property type="entry name" value="rSAM"/>
</dbReference>
<evidence type="ECO:0000256" key="2">
    <source>
        <dbReference type="ARBA" id="ARBA00022485"/>
    </source>
</evidence>
<keyword evidence="2 12" id="KW-0004">4Fe-4S</keyword>
<dbReference type="InterPro" id="IPR058240">
    <property type="entry name" value="rSAM_sf"/>
</dbReference>
<keyword evidence="9 12" id="KW-0501">Molybdenum cofactor biosynthesis</keyword>
<feature type="binding site" evidence="12">
    <location>
        <position position="40"/>
    </location>
    <ligand>
        <name>S-adenosyl-L-methionine</name>
        <dbReference type="ChEBI" id="CHEBI:59789"/>
    </ligand>
</feature>
<reference evidence="14 15" key="1">
    <citation type="submission" date="2019-10" db="EMBL/GenBank/DDBJ databases">
        <title>Rubrobacter sp nov SCSIO 52915 isolated from a deep-sea sediment in the South China Sea.</title>
        <authorList>
            <person name="Chen R.W."/>
        </authorList>
    </citation>
    <scope>NUCLEOTIDE SEQUENCE [LARGE SCALE GENOMIC DNA]</scope>
    <source>
        <strain evidence="14 15">SCSIO 52915</strain>
    </source>
</reference>
<dbReference type="PROSITE" id="PS51918">
    <property type="entry name" value="RADICAL_SAM"/>
    <property type="match status" value="1"/>
</dbReference>
<keyword evidence="7 12" id="KW-0411">Iron-sulfur</keyword>
<evidence type="ECO:0000256" key="9">
    <source>
        <dbReference type="ARBA" id="ARBA00023150"/>
    </source>
</evidence>
<keyword evidence="5 12" id="KW-0547">Nucleotide-binding</keyword>
<feature type="domain" description="Radical SAM core" evidence="13">
    <location>
        <begin position="18"/>
        <end position="233"/>
    </location>
</feature>
<keyword evidence="4 12" id="KW-0479">Metal-binding</keyword>
<evidence type="ECO:0000256" key="7">
    <source>
        <dbReference type="ARBA" id="ARBA00023014"/>
    </source>
</evidence>
<dbReference type="UniPathway" id="UPA00344"/>
<feature type="binding site" evidence="12">
    <location>
        <position position="130"/>
    </location>
    <ligand>
        <name>S-adenosyl-L-methionine</name>
        <dbReference type="ChEBI" id="CHEBI:59789"/>
    </ligand>
</feature>
<dbReference type="KEGG" id="rmar:GBA65_13435"/>
<dbReference type="InterPro" id="IPR000385">
    <property type="entry name" value="MoaA_NifB_PqqE_Fe-S-bd_CS"/>
</dbReference>
<feature type="binding site" evidence="12">
    <location>
        <begin position="273"/>
        <end position="275"/>
    </location>
    <ligand>
        <name>GTP</name>
        <dbReference type="ChEBI" id="CHEBI:37565"/>
    </ligand>
</feature>
<evidence type="ECO:0000256" key="6">
    <source>
        <dbReference type="ARBA" id="ARBA00023004"/>
    </source>
</evidence>
<keyword evidence="3 12" id="KW-0949">S-adenosyl-L-methionine</keyword>
<feature type="binding site" evidence="12">
    <location>
        <position position="80"/>
    </location>
    <ligand>
        <name>S-adenosyl-L-methionine</name>
        <dbReference type="ChEBI" id="CHEBI:59789"/>
    </ligand>
</feature>
<dbReference type="NCBIfam" id="NF001199">
    <property type="entry name" value="PRK00164.2-1"/>
    <property type="match status" value="1"/>
</dbReference>
<dbReference type="Gene3D" id="3.20.20.70">
    <property type="entry name" value="Aldolase class I"/>
    <property type="match status" value="1"/>
</dbReference>
<dbReference type="Pfam" id="PF04055">
    <property type="entry name" value="Radical_SAM"/>
    <property type="match status" value="1"/>
</dbReference>
<organism evidence="14 15">
    <name type="scientific">Rubrobacter marinus</name>
    <dbReference type="NCBI Taxonomy" id="2653852"/>
    <lineage>
        <taxon>Bacteria</taxon>
        <taxon>Bacillati</taxon>
        <taxon>Actinomycetota</taxon>
        <taxon>Rubrobacteria</taxon>
        <taxon>Rubrobacterales</taxon>
        <taxon>Rubrobacteraceae</taxon>
        <taxon>Rubrobacter</taxon>
    </lineage>
</organism>
<feature type="binding site" evidence="12">
    <location>
        <position position="201"/>
    </location>
    <ligand>
        <name>S-adenosyl-L-methionine</name>
        <dbReference type="ChEBI" id="CHEBI:59789"/>
    </ligand>
</feature>
<dbReference type="InterPro" id="IPR040064">
    <property type="entry name" value="MoaA-like"/>
</dbReference>
<comment type="similarity">
    <text evidence="12">Belongs to the radical SAM superfamily. MoaA family.</text>
</comment>
<feature type="binding site" evidence="12">
    <location>
        <position position="76"/>
    </location>
    <ligand>
        <name>GTP</name>
        <dbReference type="ChEBI" id="CHEBI:37565"/>
    </ligand>
</feature>
<evidence type="ECO:0000256" key="11">
    <source>
        <dbReference type="ARBA" id="ARBA00048697"/>
    </source>
</evidence>
<evidence type="ECO:0000256" key="3">
    <source>
        <dbReference type="ARBA" id="ARBA00022691"/>
    </source>
</evidence>
<keyword evidence="10 12" id="KW-0456">Lyase</keyword>
<feature type="binding site" evidence="12">
    <location>
        <position position="268"/>
    </location>
    <ligand>
        <name>[4Fe-4S] cluster</name>
        <dbReference type="ChEBI" id="CHEBI:49883"/>
        <label>2</label>
        <note>4Fe-4S-substrate</note>
    </ligand>
</feature>
<feature type="binding site" evidence="12">
    <location>
        <position position="167"/>
    </location>
    <ligand>
        <name>GTP</name>
        <dbReference type="ChEBI" id="CHEBI:37565"/>
    </ligand>
</feature>
<evidence type="ECO:0000259" key="13">
    <source>
        <dbReference type="PROSITE" id="PS51918"/>
    </source>
</evidence>
<dbReference type="SFLD" id="SFLDG01383">
    <property type="entry name" value="cyclic_pyranopterin_phosphate"/>
    <property type="match status" value="1"/>
</dbReference>
<comment type="cofactor">
    <cofactor evidence="12">
        <name>[4Fe-4S] cluster</name>
        <dbReference type="ChEBI" id="CHEBI:49883"/>
    </cofactor>
    <text evidence="12">Binds 2 [4Fe-4S] clusters. Binds 1 [4Fe-4S] cluster coordinated with 3 cysteines and an exchangeable S-adenosyl-L-methionine and 1 [4Fe-4S] cluster coordinated with 3 cysteines and the GTP-derived substrate.</text>
</comment>
<proteinExistence type="inferred from homology"/>
<evidence type="ECO:0000313" key="15">
    <source>
        <dbReference type="Proteomes" id="UP000502706"/>
    </source>
</evidence>
<dbReference type="AlphaFoldDB" id="A0A6G8PYY5"/>
<dbReference type="SFLD" id="SFLDG01067">
    <property type="entry name" value="SPASM/twitch_domain_containing"/>
    <property type="match status" value="1"/>
</dbReference>
<dbReference type="HAMAP" id="MF_01225_B">
    <property type="entry name" value="MoaA_B"/>
    <property type="match status" value="1"/>
</dbReference>
<dbReference type="InterPro" id="IPR010505">
    <property type="entry name" value="MoaA_twitch"/>
</dbReference>
<evidence type="ECO:0000256" key="8">
    <source>
        <dbReference type="ARBA" id="ARBA00023134"/>
    </source>
</evidence>
<dbReference type="PANTHER" id="PTHR22960:SF0">
    <property type="entry name" value="MOLYBDENUM COFACTOR BIOSYNTHESIS PROTEIN 1"/>
    <property type="match status" value="1"/>
</dbReference>
<keyword evidence="6 12" id="KW-0408">Iron</keyword>
<feature type="binding site" evidence="12">
    <location>
        <position position="106"/>
    </location>
    <ligand>
        <name>GTP</name>
        <dbReference type="ChEBI" id="CHEBI:37565"/>
    </ligand>
</feature>
<evidence type="ECO:0000256" key="4">
    <source>
        <dbReference type="ARBA" id="ARBA00022723"/>
    </source>
</evidence>
<dbReference type="SMART" id="SM00729">
    <property type="entry name" value="Elp3"/>
    <property type="match status" value="1"/>
</dbReference>
<dbReference type="GO" id="GO:1904047">
    <property type="term" value="F:S-adenosyl-L-methionine binding"/>
    <property type="evidence" value="ECO:0007669"/>
    <property type="project" value="UniProtKB-UniRule"/>
</dbReference>
<feature type="binding site" evidence="12">
    <location>
        <position position="41"/>
    </location>
    <ligand>
        <name>[4Fe-4S] cluster</name>
        <dbReference type="ChEBI" id="CHEBI:49883"/>
        <label>1</label>
        <note>4Fe-4S-S-AdoMet</note>
    </ligand>
</feature>
<comment type="pathway">
    <text evidence="12">Cofactor biosynthesis; molybdopterin biosynthesis.</text>
</comment>
<feature type="binding site" evidence="12">
    <location>
        <position position="38"/>
    </location>
    <ligand>
        <name>[4Fe-4S] cluster</name>
        <dbReference type="ChEBI" id="CHEBI:49883"/>
        <label>1</label>
        <note>4Fe-4S-S-AdoMet</note>
    </ligand>
</feature>
<gene>
    <name evidence="12 14" type="primary">moaA</name>
    <name evidence="14" type="ORF">GBA65_13435</name>
</gene>
<dbReference type="GO" id="GO:0006777">
    <property type="term" value="P:Mo-molybdopterin cofactor biosynthetic process"/>
    <property type="evidence" value="ECO:0007669"/>
    <property type="project" value="UniProtKB-UniRule"/>
</dbReference>
<evidence type="ECO:0000256" key="5">
    <source>
        <dbReference type="ARBA" id="ARBA00022741"/>
    </source>
</evidence>
<dbReference type="PROSITE" id="PS01305">
    <property type="entry name" value="MOAA_NIFB_PQQE"/>
    <property type="match status" value="1"/>
</dbReference>
<feature type="binding site" evidence="12">
    <location>
        <position position="271"/>
    </location>
    <ligand>
        <name>[4Fe-4S] cluster</name>
        <dbReference type="ChEBI" id="CHEBI:49883"/>
        <label>2</label>
        <note>4Fe-4S-substrate</note>
    </ligand>
</feature>
<dbReference type="CDD" id="cd01335">
    <property type="entry name" value="Radical_SAM"/>
    <property type="match status" value="1"/>
</dbReference>
<dbReference type="GO" id="GO:0061798">
    <property type="term" value="F:GTP 3',8'-cyclase activity"/>
    <property type="evidence" value="ECO:0007669"/>
    <property type="project" value="UniProtKB-UniRule"/>
</dbReference>
<evidence type="ECO:0000256" key="1">
    <source>
        <dbReference type="ARBA" id="ARBA00012167"/>
    </source>
</evidence>
<keyword evidence="15" id="KW-1185">Reference proteome</keyword>
<protein>
    <recommendedName>
        <fullName evidence="1 12">GTP 3',8-cyclase</fullName>
        <ecNumber evidence="1 12">4.1.99.22</ecNumber>
    </recommendedName>
    <alternativeName>
        <fullName evidence="12">Molybdenum cofactor biosynthesis protein A</fullName>
    </alternativeName>
</protein>
<dbReference type="InterPro" id="IPR050105">
    <property type="entry name" value="MoCo_biosynth_MoaA/MoaC"/>
</dbReference>
<feature type="binding site" evidence="12">
    <location>
        <position position="285"/>
    </location>
    <ligand>
        <name>[4Fe-4S] cluster</name>
        <dbReference type="ChEBI" id="CHEBI:49883"/>
        <label>2</label>
        <note>4Fe-4S-substrate</note>
    </ligand>
</feature>
<dbReference type="Proteomes" id="UP000502706">
    <property type="component" value="Chromosome"/>
</dbReference>
<accession>A0A6G8PYY5</accession>
<name>A0A6G8PYY5_9ACTN</name>
<dbReference type="CDD" id="cd21117">
    <property type="entry name" value="Twitch_MoaA"/>
    <property type="match status" value="1"/>
</dbReference>
<keyword evidence="8 12" id="KW-0342">GTP-binding</keyword>
<feature type="binding site" evidence="12">
    <location>
        <position position="27"/>
    </location>
    <ligand>
        <name>GTP</name>
        <dbReference type="ChEBI" id="CHEBI:37565"/>
    </ligand>
</feature>
<dbReference type="Pfam" id="PF06463">
    <property type="entry name" value="Mob_synth_C"/>
    <property type="match status" value="1"/>
</dbReference>
<dbReference type="InterPro" id="IPR013785">
    <property type="entry name" value="Aldolase_TIM"/>
</dbReference>
<dbReference type="NCBIfam" id="TIGR02666">
    <property type="entry name" value="moaA"/>
    <property type="match status" value="1"/>
</dbReference>
<comment type="function">
    <text evidence="12">Catalyzes the cyclization of GTP to (8S)-3',8-cyclo-7,8-dihydroguanosine 5'-triphosphate.</text>
</comment>
<dbReference type="GO" id="GO:0061799">
    <property type="term" value="F:cyclic pyranopterin monophosphate synthase activity"/>
    <property type="evidence" value="ECO:0007669"/>
    <property type="project" value="TreeGrafter"/>
</dbReference>
<dbReference type="EC" id="4.1.99.22" evidence="1 12"/>
<evidence type="ECO:0000313" key="14">
    <source>
        <dbReference type="EMBL" id="QIN79347.1"/>
    </source>
</evidence>
<dbReference type="PANTHER" id="PTHR22960">
    <property type="entry name" value="MOLYBDOPTERIN COFACTOR SYNTHESIS PROTEIN A"/>
    <property type="match status" value="1"/>
</dbReference>
<dbReference type="GO" id="GO:0051539">
    <property type="term" value="F:4 iron, 4 sulfur cluster binding"/>
    <property type="evidence" value="ECO:0007669"/>
    <property type="project" value="UniProtKB-UniRule"/>
</dbReference>
<dbReference type="GO" id="GO:0005525">
    <property type="term" value="F:GTP binding"/>
    <property type="evidence" value="ECO:0007669"/>
    <property type="project" value="UniProtKB-UniRule"/>
</dbReference>
<evidence type="ECO:0000256" key="12">
    <source>
        <dbReference type="HAMAP-Rule" id="MF_01225"/>
    </source>
</evidence>
<dbReference type="EMBL" id="CP045121">
    <property type="protein sequence ID" value="QIN79347.1"/>
    <property type="molecule type" value="Genomic_DNA"/>
</dbReference>
<sequence length="339" mass="37831">MAAQDYSDKVGMVQLTDSYDRKMDYLRISVTDRCNFRCQYCMPEDIQFQDKSHILTLEEMLTFAEACLALGVTKVRVTGGEPLVRRGVVWFVEQLKALGFDEVTMTTNGYLLKDNLEGLVEAGLDRINVSLDTLQPEKFQFITRRNHFEKVWEAIMAALQTPLSPVKINAVALRGVNDDEIVDMARLTQKYPLSVRFIELMPLNGDTDGSRFRKLFIPGSEILARAQDALGDLKPVAKDDPAAPADEFKFDGAPGNFGVITPVSEPFCARCSRLRLTADGKIHPCLLTDLDVPVKDAIRSKDPIPAIHEVLWKTARIKPAAGLTLPQETRNRTMSQIGG</sequence>
<evidence type="ECO:0000256" key="10">
    <source>
        <dbReference type="ARBA" id="ARBA00023239"/>
    </source>
</evidence>
<comment type="subunit">
    <text evidence="12">Monomer and homodimer.</text>
</comment>
<dbReference type="SFLD" id="SFLDG01386">
    <property type="entry name" value="main_SPASM_domain-containing"/>
    <property type="match status" value="1"/>
</dbReference>
<dbReference type="SUPFAM" id="SSF102114">
    <property type="entry name" value="Radical SAM enzymes"/>
    <property type="match status" value="1"/>
</dbReference>
<dbReference type="InterPro" id="IPR013483">
    <property type="entry name" value="MoaA"/>
</dbReference>
<dbReference type="SFLD" id="SFLDS00029">
    <property type="entry name" value="Radical_SAM"/>
    <property type="match status" value="1"/>
</dbReference>